<dbReference type="AlphaFoldDB" id="A0A165KH26"/>
<feature type="compositionally biased region" description="Low complexity" evidence="1">
    <location>
        <begin position="83"/>
        <end position="94"/>
    </location>
</feature>
<proteinExistence type="predicted"/>
<reference evidence="2 3" key="1">
    <citation type="journal article" date="2016" name="Mol. Biol. Evol.">
        <title>Comparative Genomics of Early-Diverging Mushroom-Forming Fungi Provides Insights into the Origins of Lignocellulose Decay Capabilities.</title>
        <authorList>
            <person name="Nagy L.G."/>
            <person name="Riley R."/>
            <person name="Tritt A."/>
            <person name="Adam C."/>
            <person name="Daum C."/>
            <person name="Floudas D."/>
            <person name="Sun H."/>
            <person name="Yadav J.S."/>
            <person name="Pangilinan J."/>
            <person name="Larsson K.H."/>
            <person name="Matsuura K."/>
            <person name="Barry K."/>
            <person name="Labutti K."/>
            <person name="Kuo R."/>
            <person name="Ohm R.A."/>
            <person name="Bhattacharya S.S."/>
            <person name="Shirouzu T."/>
            <person name="Yoshinaga Y."/>
            <person name="Martin F.M."/>
            <person name="Grigoriev I.V."/>
            <person name="Hibbett D.S."/>
        </authorList>
    </citation>
    <scope>NUCLEOTIDE SEQUENCE [LARGE SCALE GENOMIC DNA]</scope>
    <source>
        <strain evidence="2 3">HHB12029</strain>
    </source>
</reference>
<gene>
    <name evidence="2" type="ORF">EXIGLDRAFT_733468</name>
</gene>
<dbReference type="Proteomes" id="UP000077266">
    <property type="component" value="Unassembled WGS sequence"/>
</dbReference>
<name>A0A165KH26_EXIGL</name>
<feature type="region of interest" description="Disordered" evidence="1">
    <location>
        <begin position="39"/>
        <end position="94"/>
    </location>
</feature>
<protein>
    <submittedName>
        <fullName evidence="2">Uncharacterized protein</fullName>
    </submittedName>
</protein>
<sequence>MRQTYINVFKTAEASCSLSRSRSSSQRCPTVATITANLSPRRTSRPPTAMPPNSRSALFTMRPPATSACSTTSRPSVHRRPGLRLGLARLQQEK</sequence>
<evidence type="ECO:0000256" key="1">
    <source>
        <dbReference type="SAM" id="MobiDB-lite"/>
    </source>
</evidence>
<dbReference type="EMBL" id="KV425944">
    <property type="protein sequence ID" value="KZV96324.1"/>
    <property type="molecule type" value="Genomic_DNA"/>
</dbReference>
<keyword evidence="3" id="KW-1185">Reference proteome</keyword>
<dbReference type="InParanoid" id="A0A165KH26"/>
<evidence type="ECO:0000313" key="2">
    <source>
        <dbReference type="EMBL" id="KZV96324.1"/>
    </source>
</evidence>
<evidence type="ECO:0000313" key="3">
    <source>
        <dbReference type="Proteomes" id="UP000077266"/>
    </source>
</evidence>
<accession>A0A165KH26</accession>
<organism evidence="2 3">
    <name type="scientific">Exidia glandulosa HHB12029</name>
    <dbReference type="NCBI Taxonomy" id="1314781"/>
    <lineage>
        <taxon>Eukaryota</taxon>
        <taxon>Fungi</taxon>
        <taxon>Dikarya</taxon>
        <taxon>Basidiomycota</taxon>
        <taxon>Agaricomycotina</taxon>
        <taxon>Agaricomycetes</taxon>
        <taxon>Auriculariales</taxon>
        <taxon>Exidiaceae</taxon>
        <taxon>Exidia</taxon>
    </lineage>
</organism>